<dbReference type="EMBL" id="RBNJ01005788">
    <property type="protein sequence ID" value="RUS29006.1"/>
    <property type="molecule type" value="Genomic_DNA"/>
</dbReference>
<gene>
    <name evidence="2" type="ORF">BC938DRAFT_481176</name>
</gene>
<dbReference type="AlphaFoldDB" id="A0A433QGS7"/>
<dbReference type="SUPFAM" id="SSF52821">
    <property type="entry name" value="Rhodanese/Cell cycle control phosphatase"/>
    <property type="match status" value="1"/>
</dbReference>
<evidence type="ECO:0000313" key="2">
    <source>
        <dbReference type="EMBL" id="RUS29006.1"/>
    </source>
</evidence>
<dbReference type="Gene3D" id="3.40.250.10">
    <property type="entry name" value="Rhodanese-like domain"/>
    <property type="match status" value="1"/>
</dbReference>
<dbReference type="PANTHER" id="PTHR10828">
    <property type="entry name" value="M-PHASE INDUCER PHOSPHATASE DUAL SPECIFICITY PHOSPHATASE CDC25"/>
    <property type="match status" value="1"/>
</dbReference>
<name>A0A433QGS7_9FUNG</name>
<feature type="domain" description="Rhodanese" evidence="1">
    <location>
        <begin position="24"/>
        <end position="186"/>
    </location>
</feature>
<reference evidence="2 3" key="1">
    <citation type="journal article" date="2018" name="New Phytol.">
        <title>Phylogenomics of Endogonaceae and evolution of mycorrhizas within Mucoromycota.</title>
        <authorList>
            <person name="Chang Y."/>
            <person name="Desiro A."/>
            <person name="Na H."/>
            <person name="Sandor L."/>
            <person name="Lipzen A."/>
            <person name="Clum A."/>
            <person name="Barry K."/>
            <person name="Grigoriev I.V."/>
            <person name="Martin F.M."/>
            <person name="Stajich J.E."/>
            <person name="Smith M.E."/>
            <person name="Bonito G."/>
            <person name="Spatafora J.W."/>
        </authorList>
    </citation>
    <scope>NUCLEOTIDE SEQUENCE [LARGE SCALE GENOMIC DNA]</scope>
    <source>
        <strain evidence="2 3">AD002</strain>
    </source>
</reference>
<sequence>MSFAAPYIESDEVAALVRDKTLKSRKDYLVVDVRDDDFEGGNIPGALNVPSSVLLDRIPTLINEYAQVPKVVFHCAMSQVRGPKSARIYREALALNGIKTVQQVRREGGWALERGIKLKYGCYFRQIWDDIVDGSQAFRMMSTYSSNVQGSITPPQASQPRFITTILSPQVYVLRGGFDQWHARFKADPAMIENYRPEIWISEFDDNGGSEDEAIGADEDNPYLQYIPSQG</sequence>
<protein>
    <recommendedName>
        <fullName evidence="1">Rhodanese domain-containing protein</fullName>
    </recommendedName>
</protein>
<evidence type="ECO:0000313" key="3">
    <source>
        <dbReference type="Proteomes" id="UP000274822"/>
    </source>
</evidence>
<dbReference type="GO" id="GO:0004725">
    <property type="term" value="F:protein tyrosine phosphatase activity"/>
    <property type="evidence" value="ECO:0007669"/>
    <property type="project" value="TreeGrafter"/>
</dbReference>
<organism evidence="2 3">
    <name type="scientific">Jimgerdemannia flammicorona</name>
    <dbReference type="NCBI Taxonomy" id="994334"/>
    <lineage>
        <taxon>Eukaryota</taxon>
        <taxon>Fungi</taxon>
        <taxon>Fungi incertae sedis</taxon>
        <taxon>Mucoromycota</taxon>
        <taxon>Mucoromycotina</taxon>
        <taxon>Endogonomycetes</taxon>
        <taxon>Endogonales</taxon>
        <taxon>Endogonaceae</taxon>
        <taxon>Jimgerdemannia</taxon>
    </lineage>
</organism>
<feature type="non-terminal residue" evidence="2">
    <location>
        <position position="231"/>
    </location>
</feature>
<dbReference type="InterPro" id="IPR001763">
    <property type="entry name" value="Rhodanese-like_dom"/>
</dbReference>
<dbReference type="PROSITE" id="PS50206">
    <property type="entry name" value="RHODANESE_3"/>
    <property type="match status" value="1"/>
</dbReference>
<dbReference type="InterPro" id="IPR036873">
    <property type="entry name" value="Rhodanese-like_dom_sf"/>
</dbReference>
<dbReference type="GO" id="GO:0005737">
    <property type="term" value="C:cytoplasm"/>
    <property type="evidence" value="ECO:0007669"/>
    <property type="project" value="TreeGrafter"/>
</dbReference>
<keyword evidence="3" id="KW-1185">Reference proteome</keyword>
<dbReference type="PANTHER" id="PTHR10828:SF38">
    <property type="entry name" value="ARSENICAL-RESISTANCE PROTEIN 2-RELATED"/>
    <property type="match status" value="1"/>
</dbReference>
<dbReference type="Proteomes" id="UP000274822">
    <property type="component" value="Unassembled WGS sequence"/>
</dbReference>
<proteinExistence type="predicted"/>
<comment type="caution">
    <text evidence="2">The sequence shown here is derived from an EMBL/GenBank/DDBJ whole genome shotgun (WGS) entry which is preliminary data.</text>
</comment>
<accession>A0A433QGS7</accession>
<evidence type="ECO:0000259" key="1">
    <source>
        <dbReference type="PROSITE" id="PS50206"/>
    </source>
</evidence>
<dbReference type="GO" id="GO:0005634">
    <property type="term" value="C:nucleus"/>
    <property type="evidence" value="ECO:0007669"/>
    <property type="project" value="TreeGrafter"/>
</dbReference>
<dbReference type="Pfam" id="PF00581">
    <property type="entry name" value="Rhodanese"/>
    <property type="match status" value="1"/>
</dbReference>
<dbReference type="SMART" id="SM00450">
    <property type="entry name" value="RHOD"/>
    <property type="match status" value="1"/>
</dbReference>